<reference evidence="1" key="1">
    <citation type="submission" date="2018-05" db="EMBL/GenBank/DDBJ databases">
        <authorList>
            <person name="Lanie J.A."/>
            <person name="Ng W.-L."/>
            <person name="Kazmierczak K.M."/>
            <person name="Andrzejewski T.M."/>
            <person name="Davidsen T.M."/>
            <person name="Wayne K.J."/>
            <person name="Tettelin H."/>
            <person name="Glass J.I."/>
            <person name="Rusch D."/>
            <person name="Podicherti R."/>
            <person name="Tsui H.-C.T."/>
            <person name="Winkler M.E."/>
        </authorList>
    </citation>
    <scope>NUCLEOTIDE SEQUENCE</scope>
</reference>
<organism evidence="1">
    <name type="scientific">marine metagenome</name>
    <dbReference type="NCBI Taxonomy" id="408172"/>
    <lineage>
        <taxon>unclassified sequences</taxon>
        <taxon>metagenomes</taxon>
        <taxon>ecological metagenomes</taxon>
    </lineage>
</organism>
<proteinExistence type="predicted"/>
<dbReference type="AlphaFoldDB" id="A0A381UQ63"/>
<name>A0A381UQ63_9ZZZZ</name>
<accession>A0A381UQ63</accession>
<evidence type="ECO:0000313" key="1">
    <source>
        <dbReference type="EMBL" id="SVA30286.1"/>
    </source>
</evidence>
<protein>
    <submittedName>
        <fullName evidence="1">Uncharacterized protein</fullName>
    </submittedName>
</protein>
<sequence length="85" mass="9818">MATKLNNFQYWFCTTLLPSLSEDERDYFKGAILENHQHGIQRNTGFQSWSLYYGGTGSGCARMQEAIFLRNGAMISTLVYFLRNH</sequence>
<gene>
    <name evidence="1" type="ORF">METZ01_LOCUS83140</name>
</gene>
<dbReference type="EMBL" id="UINC01006900">
    <property type="protein sequence ID" value="SVA30286.1"/>
    <property type="molecule type" value="Genomic_DNA"/>
</dbReference>